<dbReference type="EMBL" id="CP006604">
    <property type="protein sequence ID" value="AHA28175.1"/>
    <property type="molecule type" value="Genomic_DNA"/>
</dbReference>
<dbReference type="eggNOG" id="COG0187">
    <property type="taxonomic scope" value="Bacteria"/>
</dbReference>
<keyword evidence="10" id="KW-0413">Isomerase</keyword>
<dbReference type="HOGENOM" id="CLU_006146_4_1_5"/>
<dbReference type="GO" id="GO:0006265">
    <property type="term" value="P:DNA topological change"/>
    <property type="evidence" value="ECO:0007669"/>
    <property type="project" value="InterPro"/>
</dbReference>
<evidence type="ECO:0000256" key="9">
    <source>
        <dbReference type="ARBA" id="ARBA00023125"/>
    </source>
</evidence>
<evidence type="ECO:0000256" key="5">
    <source>
        <dbReference type="ARBA" id="ARBA00022741"/>
    </source>
</evidence>
<dbReference type="InterPro" id="IPR013760">
    <property type="entry name" value="Topo_IIA-like_dom_sf"/>
</dbReference>
<keyword evidence="7" id="KW-0460">Magnesium</keyword>
<dbReference type="InterPro" id="IPR003594">
    <property type="entry name" value="HATPase_dom"/>
</dbReference>
<evidence type="ECO:0000313" key="14">
    <source>
        <dbReference type="EMBL" id="AHA28175.1"/>
    </source>
</evidence>
<keyword evidence="9" id="KW-0238">DNA-binding</keyword>
<dbReference type="RefSeq" id="WP_007557519.1">
    <property type="nucleotide sequence ID" value="NC_022793.1"/>
</dbReference>
<dbReference type="GO" id="GO:0003677">
    <property type="term" value="F:DNA binding"/>
    <property type="evidence" value="ECO:0007669"/>
    <property type="project" value="UniProtKB-KW"/>
</dbReference>
<keyword evidence="6" id="KW-0067">ATP-binding</keyword>
<dbReference type="InterPro" id="IPR036890">
    <property type="entry name" value="HATPase_C_sf"/>
</dbReference>
<feature type="region of interest" description="Disordered" evidence="12">
    <location>
        <begin position="1"/>
        <end position="39"/>
    </location>
</feature>
<evidence type="ECO:0000313" key="15">
    <source>
        <dbReference type="Proteomes" id="UP000017862"/>
    </source>
</evidence>
<dbReference type="InterPro" id="IPR000565">
    <property type="entry name" value="Topo_IIA_B"/>
</dbReference>
<gene>
    <name evidence="14" type="primary">gyrB</name>
    <name evidence="14" type="ORF">lam_836</name>
</gene>
<dbReference type="Pfam" id="PF01751">
    <property type="entry name" value="Toprim"/>
    <property type="match status" value="1"/>
</dbReference>
<dbReference type="STRING" id="1261131.lam_836"/>
<name>U6B5E2_9HYPH</name>
<dbReference type="PROSITE" id="PS00177">
    <property type="entry name" value="TOPOISOMERASE_II"/>
    <property type="match status" value="1"/>
</dbReference>
<dbReference type="InterPro" id="IPR002288">
    <property type="entry name" value="DNA_gyrase_B_C"/>
</dbReference>
<dbReference type="FunFam" id="3.40.50.670:FF:000006">
    <property type="entry name" value="DNA topoisomerase (ATP-hydrolyzing)"/>
    <property type="match status" value="1"/>
</dbReference>
<dbReference type="EC" id="5.6.2.2" evidence="3"/>
<organism evidence="14 15">
    <name type="scientific">Candidatus Liberibacter americanus str. Sao Paulo</name>
    <dbReference type="NCBI Taxonomy" id="1261131"/>
    <lineage>
        <taxon>Bacteria</taxon>
        <taxon>Pseudomonadati</taxon>
        <taxon>Pseudomonadota</taxon>
        <taxon>Alphaproteobacteria</taxon>
        <taxon>Hyphomicrobiales</taxon>
        <taxon>Rhizobiaceae</taxon>
        <taxon>Liberibacter</taxon>
    </lineage>
</organism>
<comment type="catalytic activity">
    <reaction evidence="1">
        <text>ATP-dependent breakage, passage and rejoining of double-stranded DNA.</text>
        <dbReference type="EC" id="5.6.2.2"/>
    </reaction>
</comment>
<feature type="compositionally biased region" description="Basic and acidic residues" evidence="12">
    <location>
        <begin position="17"/>
        <end position="29"/>
    </location>
</feature>
<dbReference type="PANTHER" id="PTHR45866:SF4">
    <property type="entry name" value="DNA TOPOISOMERASE 4 SUBUNIT B"/>
    <property type="match status" value="1"/>
</dbReference>
<dbReference type="SUPFAM" id="SSF56719">
    <property type="entry name" value="Type II DNA topoisomerase"/>
    <property type="match status" value="1"/>
</dbReference>
<dbReference type="CDD" id="cd16928">
    <property type="entry name" value="HATPase_GyrB-like"/>
    <property type="match status" value="1"/>
</dbReference>
<feature type="compositionally biased region" description="Polar residues" evidence="12">
    <location>
        <begin position="30"/>
        <end position="39"/>
    </location>
</feature>
<protein>
    <recommendedName>
        <fullName evidence="3">DNA topoisomerase (ATP-hydrolyzing)</fullName>
        <ecNumber evidence="3">5.6.2.2</ecNumber>
    </recommendedName>
</protein>
<dbReference type="KEGG" id="lar:lam_836"/>
<dbReference type="InterPro" id="IPR014721">
    <property type="entry name" value="Ribsml_uS5_D2-typ_fold_subgr"/>
</dbReference>
<dbReference type="Proteomes" id="UP000017862">
    <property type="component" value="Chromosome"/>
</dbReference>
<dbReference type="InterPro" id="IPR020568">
    <property type="entry name" value="Ribosomal_Su5_D2-typ_SF"/>
</dbReference>
<dbReference type="SMART" id="SM00387">
    <property type="entry name" value="HATPase_c"/>
    <property type="match status" value="1"/>
</dbReference>
<evidence type="ECO:0000256" key="6">
    <source>
        <dbReference type="ARBA" id="ARBA00022840"/>
    </source>
</evidence>
<evidence type="ECO:0000259" key="13">
    <source>
        <dbReference type="PROSITE" id="PS50880"/>
    </source>
</evidence>
<dbReference type="InterPro" id="IPR013759">
    <property type="entry name" value="Topo_IIA_B_C"/>
</dbReference>
<feature type="compositionally biased region" description="Polar residues" evidence="12">
    <location>
        <begin position="1"/>
        <end position="16"/>
    </location>
</feature>
<dbReference type="Pfam" id="PF02518">
    <property type="entry name" value="HATPase_c"/>
    <property type="match status" value="1"/>
</dbReference>
<evidence type="ECO:0000256" key="1">
    <source>
        <dbReference type="ARBA" id="ARBA00000185"/>
    </source>
</evidence>
<evidence type="ECO:0000256" key="10">
    <source>
        <dbReference type="ARBA" id="ARBA00023235"/>
    </source>
</evidence>
<accession>U6B5E2</accession>
<evidence type="ECO:0000256" key="12">
    <source>
        <dbReference type="SAM" id="MobiDB-lite"/>
    </source>
</evidence>
<dbReference type="PROSITE" id="PS50880">
    <property type="entry name" value="TOPRIM"/>
    <property type="match status" value="1"/>
</dbReference>
<evidence type="ECO:0000256" key="8">
    <source>
        <dbReference type="ARBA" id="ARBA00023029"/>
    </source>
</evidence>
<dbReference type="GO" id="GO:0046872">
    <property type="term" value="F:metal ion binding"/>
    <property type="evidence" value="ECO:0007669"/>
    <property type="project" value="UniProtKB-KW"/>
</dbReference>
<dbReference type="SMART" id="SM00433">
    <property type="entry name" value="TOP2c"/>
    <property type="match status" value="1"/>
</dbReference>
<evidence type="ECO:0000256" key="11">
    <source>
        <dbReference type="ARBA" id="ARBA00063644"/>
    </source>
</evidence>
<keyword evidence="4" id="KW-0479">Metal-binding</keyword>
<evidence type="ECO:0000256" key="2">
    <source>
        <dbReference type="ARBA" id="ARBA00001946"/>
    </source>
</evidence>
<dbReference type="GO" id="GO:0003918">
    <property type="term" value="F:DNA topoisomerase type II (double strand cut, ATP-hydrolyzing) activity"/>
    <property type="evidence" value="ECO:0007669"/>
    <property type="project" value="UniProtKB-EC"/>
</dbReference>
<comment type="cofactor">
    <cofactor evidence="2">
        <name>Mg(2+)</name>
        <dbReference type="ChEBI" id="CHEBI:18420"/>
    </cofactor>
</comment>
<dbReference type="InterPro" id="IPR013506">
    <property type="entry name" value="Topo_IIA_bsu_dom2"/>
</dbReference>
<dbReference type="Gene3D" id="3.30.565.10">
    <property type="entry name" value="Histidine kinase-like ATPase, C-terminal domain"/>
    <property type="match status" value="1"/>
</dbReference>
<keyword evidence="8" id="KW-0799">Topoisomerase</keyword>
<evidence type="ECO:0000256" key="7">
    <source>
        <dbReference type="ARBA" id="ARBA00022842"/>
    </source>
</evidence>
<dbReference type="Gene3D" id="3.30.230.10">
    <property type="match status" value="1"/>
</dbReference>
<dbReference type="CDD" id="cd00329">
    <property type="entry name" value="TopoII_MutL_Trans"/>
    <property type="match status" value="1"/>
</dbReference>
<dbReference type="PATRIC" id="fig|1261131.3.peg.806"/>
<keyword evidence="15" id="KW-1185">Reference proteome</keyword>
<reference evidence="14 15" key="1">
    <citation type="journal article" date="2014" name="Mol. Plant Microbe Interact.">
        <title>The complete genome sequence of Candidatus Liberibacter americanus, associated with citrus Huanglongbing.</title>
        <authorList>
            <person name="Wulff N.A."/>
            <person name="Zhang S."/>
            <person name="Setubal J.C."/>
            <person name="Almeida N.F."/>
            <person name="Martins E.C."/>
            <person name="Harakava R."/>
            <person name="Kumar D."/>
            <person name="Rangel L.T."/>
            <person name="Foissac X."/>
            <person name="Bove J."/>
            <person name="Gabriel D.W."/>
        </authorList>
    </citation>
    <scope>NUCLEOTIDE SEQUENCE [LARGE SCALE GENOMIC DNA]</scope>
    <source>
        <strain evidence="14 15">Sao Paulo</strain>
    </source>
</reference>
<dbReference type="InterPro" id="IPR001241">
    <property type="entry name" value="Topo_IIA"/>
</dbReference>
<feature type="domain" description="Toprim" evidence="13">
    <location>
        <begin position="464"/>
        <end position="578"/>
    </location>
</feature>
<dbReference type="PANTHER" id="PTHR45866">
    <property type="entry name" value="DNA GYRASE/TOPOISOMERASE SUBUNIT B"/>
    <property type="match status" value="1"/>
</dbReference>
<dbReference type="AlphaFoldDB" id="U6B5E2"/>
<sequence>MDDNTDLFSKSSITNKETSENKDYLKDDSMNNNIDVNQRNSEDYDASSIRILKGLEPVRMRPGMYIGGTDENALHHLFSEVIDNAMDEVIAGHADVIDVSLDDEGFITVTDNGRGIPVERHPQFPEKSTLEIIMTTLHSGSKFDGSAYEISGGLHGVGISVVNALSETLEVTVIRKNEIFFQKFSRGIPLKPIEKIGKIRNKRGTSIKFRPDPKIFGPMTIFNAATILKMTKSKAYLSGRVKTCWLCSKRIAEKYKITEKAEFYFPGGLETYLQTKLNDKLLISSEIFSGKYERKGKNSGTVEWAIAWCEEEPEIISYCNTIPTDEGGSHEAGLRIALTKGIKKYAELTQNKRASAITSDDLIISVVGILSIFIRNPEFVGQTKNKLSSVDAQRLVDHALRDSFDHYLIKNPINASKLLESIIERSEERLKKRKQKDVNRKTAVRKLRLPGKLSDCSQNISKGTELFIVEGDSAGGSAKQARNRKNQAILPLRGKLLNVASAGADKIRNNQQLTDLIQALGCNTRSQYREEDLRYEKVIIMTDADVDGAHIASLLLTFFYQEMYSLIEKKHLFVVLPPLFKITQGSMSVYARDEAHKEEILKTLKNKGKIEISRFKGLGEMLASQLKETTMDPKKRTLLRVEVNKDKESLSKTQDSINKLMGTKAEERFRFIQERATFADDKDV</sequence>
<dbReference type="GO" id="GO:0005524">
    <property type="term" value="F:ATP binding"/>
    <property type="evidence" value="ECO:0007669"/>
    <property type="project" value="UniProtKB-KW"/>
</dbReference>
<comment type="subunit">
    <text evidence="11">Heterotetramer composed of ParC and ParE.</text>
</comment>
<evidence type="ECO:0000256" key="4">
    <source>
        <dbReference type="ARBA" id="ARBA00022723"/>
    </source>
</evidence>
<evidence type="ECO:0000256" key="3">
    <source>
        <dbReference type="ARBA" id="ARBA00012895"/>
    </source>
</evidence>
<dbReference type="InterPro" id="IPR018522">
    <property type="entry name" value="TopoIIA_CS"/>
</dbReference>
<proteinExistence type="predicted"/>
<dbReference type="SUPFAM" id="SSF54211">
    <property type="entry name" value="Ribosomal protein S5 domain 2-like"/>
    <property type="match status" value="1"/>
</dbReference>
<dbReference type="Gene3D" id="3.40.50.670">
    <property type="match status" value="1"/>
</dbReference>
<dbReference type="SUPFAM" id="SSF55874">
    <property type="entry name" value="ATPase domain of HSP90 chaperone/DNA topoisomerase II/histidine kinase"/>
    <property type="match status" value="1"/>
</dbReference>
<dbReference type="PRINTS" id="PR00418">
    <property type="entry name" value="TPI2FAMILY"/>
</dbReference>
<dbReference type="PRINTS" id="PR01159">
    <property type="entry name" value="DNAGYRASEB"/>
</dbReference>
<dbReference type="Pfam" id="PF00204">
    <property type="entry name" value="DNA_gyraseB"/>
    <property type="match status" value="1"/>
</dbReference>
<dbReference type="InterPro" id="IPR006171">
    <property type="entry name" value="TOPRIM_dom"/>
</dbReference>
<keyword evidence="5" id="KW-0547">Nucleotide-binding</keyword>
<dbReference type="Pfam" id="PF00986">
    <property type="entry name" value="DNA_gyraseB_C"/>
    <property type="match status" value="1"/>
</dbReference>